<dbReference type="GO" id="GO:0016787">
    <property type="term" value="F:hydrolase activity"/>
    <property type="evidence" value="ECO:0007669"/>
    <property type="project" value="UniProtKB-KW"/>
</dbReference>
<dbReference type="InterPro" id="IPR027461">
    <property type="entry name" value="Carboxypeptidase_A_C_sf"/>
</dbReference>
<dbReference type="InterPro" id="IPR040921">
    <property type="entry name" value="Peptidase_S66C"/>
</dbReference>
<dbReference type="InterPro" id="IPR027478">
    <property type="entry name" value="LdcA_N"/>
</dbReference>
<feature type="active site" description="Charge relay system" evidence="3">
    <location>
        <position position="243"/>
    </location>
</feature>
<dbReference type="RefSeq" id="WP_257490779.1">
    <property type="nucleotide sequence ID" value="NZ_JANJZL010000023.1"/>
</dbReference>
<protein>
    <submittedName>
        <fullName evidence="6">LD-carboxypeptidase</fullName>
    </submittedName>
</protein>
<dbReference type="PANTHER" id="PTHR30237:SF4">
    <property type="entry name" value="LD-CARBOXYPEPTIDASE C-TERMINAL DOMAIN-CONTAINING PROTEIN"/>
    <property type="match status" value="1"/>
</dbReference>
<dbReference type="PIRSF" id="PIRSF028757">
    <property type="entry name" value="LD-carboxypeptidase"/>
    <property type="match status" value="1"/>
</dbReference>
<evidence type="ECO:0000256" key="1">
    <source>
        <dbReference type="ARBA" id="ARBA00010233"/>
    </source>
</evidence>
<dbReference type="SUPFAM" id="SSF141986">
    <property type="entry name" value="LD-carboxypeptidase A C-terminal domain-like"/>
    <property type="match status" value="1"/>
</dbReference>
<feature type="active site" description="Nucleophile" evidence="3">
    <location>
        <position position="115"/>
    </location>
</feature>
<feature type="domain" description="LD-carboxypeptidase N-terminal" evidence="4">
    <location>
        <begin position="13"/>
        <end position="134"/>
    </location>
</feature>
<evidence type="ECO:0000256" key="3">
    <source>
        <dbReference type="PIRSR" id="PIRSR028757-1"/>
    </source>
</evidence>
<keyword evidence="2" id="KW-0378">Hydrolase</keyword>
<dbReference type="SUPFAM" id="SSF52317">
    <property type="entry name" value="Class I glutamine amidotransferase-like"/>
    <property type="match status" value="1"/>
</dbReference>
<name>A0A9X2S8Y7_9FIRM</name>
<dbReference type="CDD" id="cd07062">
    <property type="entry name" value="Peptidase_S66_mccF_like"/>
    <property type="match status" value="1"/>
</dbReference>
<evidence type="ECO:0000313" key="6">
    <source>
        <dbReference type="EMBL" id="MCR2045601.1"/>
    </source>
</evidence>
<comment type="similarity">
    <text evidence="1">Belongs to the peptidase S66 family.</text>
</comment>
<gene>
    <name evidence="6" type="ORF">NSA23_16065</name>
</gene>
<dbReference type="Pfam" id="PF17676">
    <property type="entry name" value="Peptidase_S66C"/>
    <property type="match status" value="1"/>
</dbReference>
<dbReference type="InterPro" id="IPR003507">
    <property type="entry name" value="S66_fam"/>
</dbReference>
<evidence type="ECO:0000313" key="7">
    <source>
        <dbReference type="Proteomes" id="UP001142078"/>
    </source>
</evidence>
<dbReference type="Pfam" id="PF02016">
    <property type="entry name" value="Peptidase_S66"/>
    <property type="match status" value="1"/>
</dbReference>
<proteinExistence type="inferred from homology"/>
<accession>A0A9X2S8Y7</accession>
<reference evidence="6" key="1">
    <citation type="submission" date="2022-07" db="EMBL/GenBank/DDBJ databases">
        <title>Enhanced cultured diversity of the mouse gut microbiota enables custom-made synthetic communities.</title>
        <authorList>
            <person name="Afrizal A."/>
        </authorList>
    </citation>
    <scope>NUCLEOTIDE SEQUENCE</scope>
    <source>
        <strain evidence="6">DSM 29482</strain>
    </source>
</reference>
<evidence type="ECO:0000259" key="4">
    <source>
        <dbReference type="Pfam" id="PF02016"/>
    </source>
</evidence>
<dbReference type="InterPro" id="IPR029062">
    <property type="entry name" value="Class_I_gatase-like"/>
</dbReference>
<keyword evidence="7" id="KW-1185">Reference proteome</keyword>
<dbReference type="Proteomes" id="UP001142078">
    <property type="component" value="Unassembled WGS sequence"/>
</dbReference>
<feature type="domain" description="LD-carboxypeptidase C-terminal" evidence="5">
    <location>
        <begin position="209"/>
        <end position="329"/>
    </location>
</feature>
<dbReference type="InterPro" id="IPR040449">
    <property type="entry name" value="Peptidase_S66_N"/>
</dbReference>
<organism evidence="6 7">
    <name type="scientific">Anaerosalibacter massiliensis</name>
    <dbReference type="NCBI Taxonomy" id="1347392"/>
    <lineage>
        <taxon>Bacteria</taxon>
        <taxon>Bacillati</taxon>
        <taxon>Bacillota</taxon>
        <taxon>Tissierellia</taxon>
        <taxon>Tissierellales</taxon>
        <taxon>Sporanaerobacteraceae</taxon>
        <taxon>Anaerosalibacter</taxon>
    </lineage>
</organism>
<sequence length="345" mass="40138">MIKPEKLNKGDKVAIVSLSNGMAGDELFRHRYEIGKKRIEEIFGLEVVEMKNTLKGSEYLYKHPEDRAEDMMEAFNNEKIKAIFSNIGGEDTIRLLPYIDFDVIRNNPKIFMGYSDTTVNHFMCYKAGLVSFYGPSVLGEFAENVSMHDYTKKWIDKVLFQSKTIGEIESSDKWTSEYLEWSEEKNNSIERKMKKNKGYEILQGEGRVRGKLIGGCMEVLEFIKGTELWPNLEEWENAVLFLETSEDKPEPEYIKWWLRNYVAQGIIDRINGIIIGKPKDETYYEEYKEMYIKVIREESGRKDLPILYNMNFGHTSPMCIIPLGIEAEIDCDNRIFKILESGVVE</sequence>
<evidence type="ECO:0000259" key="5">
    <source>
        <dbReference type="Pfam" id="PF17676"/>
    </source>
</evidence>
<feature type="active site" description="Charge relay system" evidence="3">
    <location>
        <position position="314"/>
    </location>
</feature>
<dbReference type="Gene3D" id="3.40.50.10740">
    <property type="entry name" value="Class I glutamine amidotransferase-like"/>
    <property type="match status" value="1"/>
</dbReference>
<evidence type="ECO:0000256" key="2">
    <source>
        <dbReference type="ARBA" id="ARBA00022801"/>
    </source>
</evidence>
<dbReference type="Gene3D" id="3.50.30.60">
    <property type="entry name" value="LD-carboxypeptidase A C-terminal domain-like"/>
    <property type="match status" value="1"/>
</dbReference>
<dbReference type="EMBL" id="JANJZL010000023">
    <property type="protein sequence ID" value="MCR2045601.1"/>
    <property type="molecule type" value="Genomic_DNA"/>
</dbReference>
<dbReference type="AlphaFoldDB" id="A0A9X2S8Y7"/>
<comment type="caution">
    <text evidence="6">The sequence shown here is derived from an EMBL/GenBank/DDBJ whole genome shotgun (WGS) entry which is preliminary data.</text>
</comment>
<dbReference type="PANTHER" id="PTHR30237">
    <property type="entry name" value="MURAMOYLTETRAPEPTIDE CARBOXYPEPTIDASE"/>
    <property type="match status" value="1"/>
</dbReference>